<dbReference type="KEGG" id="bvi:Bcep1808_3735"/>
<evidence type="ECO:0000313" key="3">
    <source>
        <dbReference type="Proteomes" id="UP000002287"/>
    </source>
</evidence>
<name>A4JKB5_BURVG</name>
<accession>A4JKB5</accession>
<dbReference type="AlphaFoldDB" id="A4JKB5"/>
<evidence type="ECO:0000256" key="1">
    <source>
        <dbReference type="SAM" id="MobiDB-lite"/>
    </source>
</evidence>
<evidence type="ECO:0000313" key="2">
    <source>
        <dbReference type="EMBL" id="ABO56718.1"/>
    </source>
</evidence>
<dbReference type="HOGENOM" id="CLU_2551878_0_0_4"/>
<feature type="region of interest" description="Disordered" evidence="1">
    <location>
        <begin position="58"/>
        <end position="82"/>
    </location>
</feature>
<reference evidence="3" key="1">
    <citation type="submission" date="2007-03" db="EMBL/GenBank/DDBJ databases">
        <title>Complete sequence of chromosome 2 of Burkholderia vietnamiensis G4.</title>
        <authorList>
            <consortium name="US DOE Joint Genome Institute"/>
            <person name="Copeland A."/>
            <person name="Lucas S."/>
            <person name="Lapidus A."/>
            <person name="Barry K."/>
            <person name="Detter J.C."/>
            <person name="Glavina del Rio T."/>
            <person name="Hammon N."/>
            <person name="Israni S."/>
            <person name="Dalin E."/>
            <person name="Tice H."/>
            <person name="Pitluck S."/>
            <person name="Chain P."/>
            <person name="Malfatti S."/>
            <person name="Shin M."/>
            <person name="Vergez L."/>
            <person name="Schmutz J."/>
            <person name="Larimer F."/>
            <person name="Land M."/>
            <person name="Hauser L."/>
            <person name="Kyrpides N."/>
            <person name="Tiedje J."/>
            <person name="Richardson P."/>
        </authorList>
    </citation>
    <scope>NUCLEOTIDE SEQUENCE [LARGE SCALE GENOMIC DNA]</scope>
    <source>
        <strain evidence="3">G4 / LMG 22486</strain>
    </source>
</reference>
<dbReference type="Proteomes" id="UP000002287">
    <property type="component" value="Chromosome 2"/>
</dbReference>
<organism evidence="2 3">
    <name type="scientific">Burkholderia vietnamiensis (strain G4 / LMG 22486)</name>
    <name type="common">Burkholderia cepacia (strain R1808)</name>
    <dbReference type="NCBI Taxonomy" id="269482"/>
    <lineage>
        <taxon>Bacteria</taxon>
        <taxon>Pseudomonadati</taxon>
        <taxon>Pseudomonadota</taxon>
        <taxon>Betaproteobacteria</taxon>
        <taxon>Burkholderiales</taxon>
        <taxon>Burkholderiaceae</taxon>
        <taxon>Burkholderia</taxon>
        <taxon>Burkholderia cepacia complex</taxon>
    </lineage>
</organism>
<gene>
    <name evidence="2" type="ordered locus">Bcep1808_3735</name>
</gene>
<sequence length="82" mass="9121">MTQCLIDVVTSEALIRHSTCDFARAKSIVDRNRQAAHGSDLSHVRRARHRPRWAVRPAAPVKGPSYTTKQGKMPVLDATEAE</sequence>
<protein>
    <submittedName>
        <fullName evidence="2">Uncharacterized protein</fullName>
    </submittedName>
</protein>
<dbReference type="EMBL" id="CP000615">
    <property type="protein sequence ID" value="ABO56718.1"/>
    <property type="molecule type" value="Genomic_DNA"/>
</dbReference>
<proteinExistence type="predicted"/>